<evidence type="ECO:0000256" key="1">
    <source>
        <dbReference type="ARBA" id="ARBA00001947"/>
    </source>
</evidence>
<dbReference type="Pfam" id="PF00383">
    <property type="entry name" value="dCMP_cyt_deam_1"/>
    <property type="match status" value="1"/>
</dbReference>
<dbReference type="PANTHER" id="PTHR11086">
    <property type="entry name" value="DEOXYCYTIDYLATE DEAMINASE-RELATED"/>
    <property type="match status" value="1"/>
</dbReference>
<dbReference type="EMBL" id="CP035108">
    <property type="protein sequence ID" value="QAR33592.1"/>
    <property type="molecule type" value="Genomic_DNA"/>
</dbReference>
<feature type="binding site" evidence="7">
    <location>
        <position position="108"/>
    </location>
    <ligand>
        <name>Zn(2+)</name>
        <dbReference type="ChEBI" id="CHEBI:29105"/>
        <note>catalytic</note>
    </ligand>
</feature>
<dbReference type="PANTHER" id="PTHR11086:SF18">
    <property type="entry name" value="DEOXYCYTIDYLATE DEAMINASE"/>
    <property type="match status" value="1"/>
</dbReference>
<comment type="similarity">
    <text evidence="2">Belongs to the cytidine and deoxycytidylate deaminase family.</text>
</comment>
<dbReference type="Gene3D" id="3.40.140.10">
    <property type="entry name" value="Cytidine Deaminase, domain 2"/>
    <property type="match status" value="1"/>
</dbReference>
<dbReference type="GO" id="GO:0006220">
    <property type="term" value="P:pyrimidine nucleotide metabolic process"/>
    <property type="evidence" value="ECO:0007669"/>
    <property type="project" value="InterPro"/>
</dbReference>
<feature type="active site" description="Proton donor" evidence="6">
    <location>
        <position position="79"/>
    </location>
</feature>
<feature type="domain" description="CMP/dCMP-type deaminase" evidence="8">
    <location>
        <begin position="4"/>
        <end position="133"/>
    </location>
</feature>
<dbReference type="RefSeq" id="WP_128466878.1">
    <property type="nucleotide sequence ID" value="NZ_CP035108.1"/>
</dbReference>
<dbReference type="PROSITE" id="PS00903">
    <property type="entry name" value="CYT_DCMP_DEAMINASES_1"/>
    <property type="match status" value="1"/>
</dbReference>
<dbReference type="InterPro" id="IPR035105">
    <property type="entry name" value="Deoxycytidylate_deaminase_dom"/>
</dbReference>
<comment type="cofactor">
    <cofactor evidence="1 7">
        <name>Zn(2+)</name>
        <dbReference type="ChEBI" id="CHEBI:29105"/>
    </cofactor>
</comment>
<feature type="binding site" evidence="7">
    <location>
        <position position="105"/>
    </location>
    <ligand>
        <name>Zn(2+)</name>
        <dbReference type="ChEBI" id="CHEBI:29105"/>
        <note>catalytic</note>
    </ligand>
</feature>
<dbReference type="PIRSF" id="PIRSF006019">
    <property type="entry name" value="dCMP_deaminase"/>
    <property type="match status" value="1"/>
</dbReference>
<evidence type="ECO:0000313" key="9">
    <source>
        <dbReference type="EMBL" id="QAR33592.1"/>
    </source>
</evidence>
<dbReference type="GO" id="GO:0005737">
    <property type="term" value="C:cytoplasm"/>
    <property type="evidence" value="ECO:0007669"/>
    <property type="project" value="TreeGrafter"/>
</dbReference>
<dbReference type="GO" id="GO:0008270">
    <property type="term" value="F:zinc ion binding"/>
    <property type="evidence" value="ECO:0007669"/>
    <property type="project" value="InterPro"/>
</dbReference>
<name>A0A3R5UZK1_9BACT</name>
<dbReference type="InterPro" id="IPR016473">
    <property type="entry name" value="dCMP_deaminase"/>
</dbReference>
<dbReference type="AlphaFoldDB" id="A0A3R5UZK1"/>
<keyword evidence="10" id="KW-1185">Reference proteome</keyword>
<protein>
    <submittedName>
        <fullName evidence="9">Cytidine deaminase</fullName>
    </submittedName>
</protein>
<evidence type="ECO:0000259" key="8">
    <source>
        <dbReference type="PROSITE" id="PS51747"/>
    </source>
</evidence>
<dbReference type="KEGG" id="gtl:EP073_09315"/>
<dbReference type="OrthoDB" id="9788517at2"/>
<feature type="binding site" evidence="7">
    <location>
        <position position="77"/>
    </location>
    <ligand>
        <name>Zn(2+)</name>
        <dbReference type="ChEBI" id="CHEBI:29105"/>
        <note>catalytic</note>
    </ligand>
</feature>
<evidence type="ECO:0000256" key="6">
    <source>
        <dbReference type="PIRSR" id="PIRSR006019-1"/>
    </source>
</evidence>
<dbReference type="SUPFAM" id="SSF53927">
    <property type="entry name" value="Cytidine deaminase-like"/>
    <property type="match status" value="1"/>
</dbReference>
<dbReference type="Proteomes" id="UP000287502">
    <property type="component" value="Chromosome"/>
</dbReference>
<organism evidence="9 10">
    <name type="scientific">Geovibrio thiophilus</name>
    <dbReference type="NCBI Taxonomy" id="139438"/>
    <lineage>
        <taxon>Bacteria</taxon>
        <taxon>Pseudomonadati</taxon>
        <taxon>Deferribacterota</taxon>
        <taxon>Deferribacteres</taxon>
        <taxon>Deferribacterales</taxon>
        <taxon>Geovibrionaceae</taxon>
        <taxon>Geovibrio</taxon>
    </lineage>
</organism>
<dbReference type="CDD" id="cd01286">
    <property type="entry name" value="deoxycytidylate_deaminase"/>
    <property type="match status" value="1"/>
</dbReference>
<dbReference type="InterPro" id="IPR016192">
    <property type="entry name" value="APOBEC/CMP_deaminase_Zn-bd"/>
</dbReference>
<dbReference type="InterPro" id="IPR016193">
    <property type="entry name" value="Cytidine_deaminase-like"/>
</dbReference>
<accession>A0A3R5UZK1</accession>
<evidence type="ECO:0000256" key="4">
    <source>
        <dbReference type="ARBA" id="ARBA00022801"/>
    </source>
</evidence>
<evidence type="ECO:0000256" key="7">
    <source>
        <dbReference type="PIRSR" id="PIRSR006019-2"/>
    </source>
</evidence>
<dbReference type="InterPro" id="IPR002125">
    <property type="entry name" value="CMP_dCMP_dom"/>
</dbReference>
<evidence type="ECO:0000256" key="2">
    <source>
        <dbReference type="ARBA" id="ARBA00006576"/>
    </source>
</evidence>
<reference evidence="9 10" key="1">
    <citation type="submission" date="2019-01" db="EMBL/GenBank/DDBJ databases">
        <title>Geovibrio thiophilus DSM 11263, complete genome.</title>
        <authorList>
            <person name="Spring S."/>
            <person name="Bunk B."/>
            <person name="Sproer C."/>
        </authorList>
    </citation>
    <scope>NUCLEOTIDE SEQUENCE [LARGE SCALE GENOMIC DNA]</scope>
    <source>
        <strain evidence="9 10">DSM 11263</strain>
    </source>
</reference>
<keyword evidence="3 7" id="KW-0479">Metal-binding</keyword>
<dbReference type="PROSITE" id="PS51747">
    <property type="entry name" value="CYT_DCMP_DEAMINASES_2"/>
    <property type="match status" value="1"/>
</dbReference>
<gene>
    <name evidence="9" type="ORF">EP073_09315</name>
</gene>
<keyword evidence="5 7" id="KW-0862">Zinc</keyword>
<keyword evidence="4" id="KW-0378">Hydrolase</keyword>
<evidence type="ECO:0000256" key="5">
    <source>
        <dbReference type="ARBA" id="ARBA00022833"/>
    </source>
</evidence>
<dbReference type="InterPro" id="IPR015517">
    <property type="entry name" value="dCMP_deaminase-rel"/>
</dbReference>
<dbReference type="GO" id="GO:0004132">
    <property type="term" value="F:dCMP deaminase activity"/>
    <property type="evidence" value="ECO:0007669"/>
    <property type="project" value="InterPro"/>
</dbReference>
<evidence type="ECO:0000313" key="10">
    <source>
        <dbReference type="Proteomes" id="UP000287502"/>
    </source>
</evidence>
<sequence>MRPNWDQYFIEITNIAKQRSTCLRRQVGALLVKDNHILATGYNGVPAGVTHCEATGCLRQKLNVPSGQRHELCRGLHAEQNAILQAAYHGVPIKGATLYCNTKPCSICTKMIINAGIVRIVYELYYEDALADEILAETNIIVEQFNKG</sequence>
<evidence type="ECO:0000256" key="3">
    <source>
        <dbReference type="ARBA" id="ARBA00022723"/>
    </source>
</evidence>
<proteinExistence type="inferred from homology"/>